<protein>
    <recommendedName>
        <fullName evidence="1">PatA-like N-terminal domain-containing protein</fullName>
    </recommendedName>
</protein>
<evidence type="ECO:0000313" key="2">
    <source>
        <dbReference type="EMBL" id="GGI82442.1"/>
    </source>
</evidence>
<dbReference type="Pfam" id="PF14332">
    <property type="entry name" value="DUF4388"/>
    <property type="match status" value="1"/>
</dbReference>
<accession>A0AAV4K3S7</accession>
<dbReference type="RefSeq" id="WP_017871130.1">
    <property type="nucleotide sequence ID" value="NZ_BMLZ01000010.1"/>
</dbReference>
<reference evidence="2" key="2">
    <citation type="journal article" date="2014" name="Int. J. Syst. Evol. Microbiol.">
        <title>Complete genome sequence of Corynebacterium casei LMG S-19264T (=DSM 44701T), isolated from a smear-ripened cheese.</title>
        <authorList>
            <consortium name="US DOE Joint Genome Institute (JGI-PGF)"/>
            <person name="Walter F."/>
            <person name="Albersmeier A."/>
            <person name="Kalinowski J."/>
            <person name="Ruckert C."/>
        </authorList>
    </citation>
    <scope>NUCLEOTIDE SEQUENCE</scope>
    <source>
        <strain evidence="2">CGMCC 1.8885</strain>
    </source>
</reference>
<dbReference type="Proteomes" id="UP000652720">
    <property type="component" value="Unassembled WGS sequence"/>
</dbReference>
<sequence length="253" mass="27389">MGAVSLVHPDSPLRGDLHDLPLPGLLDLLHDTRQTGVLRVEAAVNGRPLPFQVSLVRGEVTGGAVVDWSGMDALMSCPPEPQRGRFEFVVRPQGGTPPLPYAQFVAEWARISDEWRRICAVIGSPSRRWQAALPGFEHPEGRSVRAALPQSGQTLPSLAGALAQAVLGGQARPIGRFAWFGLRLDRAAPHLTGHPVARWIDGQRDLGALADLTTTGAARAYLLAELEAGLRFPGCGWVWRDLLWETETLDEPG</sequence>
<dbReference type="InterPro" id="IPR025497">
    <property type="entry name" value="PatA-like_N"/>
</dbReference>
<reference evidence="3" key="1">
    <citation type="journal article" date="2014" name="Int. J. Syst. Evol. Microbiol.">
        <title>Complete genome of a new Firmicutes species belonging to the dominant human colonic microbiota ('Ruminococcus bicirculans') reveals two chromosomes and a selective capacity to utilize plant glucans.</title>
        <authorList>
            <consortium name="NISC Comparative Sequencing Program"/>
            <person name="Wegmann U."/>
            <person name="Louis P."/>
            <person name="Goesmann A."/>
            <person name="Henrissat B."/>
            <person name="Duncan S.H."/>
            <person name="Flint H.J."/>
        </authorList>
    </citation>
    <scope>NUCLEOTIDE SEQUENCE</scope>
    <source>
        <strain evidence="3">CGMCC 1.8884</strain>
    </source>
</reference>
<organism evidence="2 5">
    <name type="scientific">Deinococcus wulumuqiensis</name>
    <dbReference type="NCBI Taxonomy" id="980427"/>
    <lineage>
        <taxon>Bacteria</taxon>
        <taxon>Thermotogati</taxon>
        <taxon>Deinococcota</taxon>
        <taxon>Deinococci</taxon>
        <taxon>Deinococcales</taxon>
        <taxon>Deinococcaceae</taxon>
        <taxon>Deinococcus</taxon>
    </lineage>
</organism>
<comment type="caution">
    <text evidence="2">The sequence shown here is derived from an EMBL/GenBank/DDBJ whole genome shotgun (WGS) entry which is preliminary data.</text>
</comment>
<reference evidence="2" key="4">
    <citation type="submission" date="2023-08" db="EMBL/GenBank/DDBJ databases">
        <authorList>
            <person name="Sun Q."/>
            <person name="Zhou Y."/>
        </authorList>
    </citation>
    <scope>NUCLEOTIDE SEQUENCE</scope>
    <source>
        <strain evidence="3">CGMCC 1.8884</strain>
        <strain evidence="2">CGMCC 1.8885</strain>
    </source>
</reference>
<dbReference type="AlphaFoldDB" id="A0AAV4K3S7"/>
<feature type="domain" description="PatA-like N-terminal" evidence="1">
    <location>
        <begin position="14"/>
        <end position="116"/>
    </location>
</feature>
<evidence type="ECO:0000313" key="5">
    <source>
        <dbReference type="Proteomes" id="UP000652720"/>
    </source>
</evidence>
<dbReference type="EMBL" id="BMLZ01000010">
    <property type="protein sequence ID" value="GGP29459.1"/>
    <property type="molecule type" value="Genomic_DNA"/>
</dbReference>
<evidence type="ECO:0000313" key="3">
    <source>
        <dbReference type="EMBL" id="GGP29459.1"/>
    </source>
</evidence>
<reference evidence="4" key="3">
    <citation type="journal article" date="2019" name="Int. J. Syst. Evol. Microbiol.">
        <title>The Global Catalogue of Microorganisms (GCM) 10K type strain sequencing project: providing services to taxonomists for standard genome sequencing and annotation.</title>
        <authorList>
            <consortium name="The Broad Institute Genomics Platform"/>
            <consortium name="The Broad Institute Genome Sequencing Center for Infectious Disease"/>
            <person name="Wu L."/>
            <person name="Ma J."/>
        </authorList>
    </citation>
    <scope>NUCLEOTIDE SEQUENCE [LARGE SCALE GENOMIC DNA]</scope>
    <source>
        <strain evidence="4">CGMCC 1.8884</strain>
    </source>
</reference>
<dbReference type="EMBL" id="BMMA01000012">
    <property type="protein sequence ID" value="GGI82442.1"/>
    <property type="molecule type" value="Genomic_DNA"/>
</dbReference>
<name>A0AAV4K3S7_9DEIO</name>
<keyword evidence="4" id="KW-1185">Reference proteome</keyword>
<evidence type="ECO:0000259" key="1">
    <source>
        <dbReference type="Pfam" id="PF14332"/>
    </source>
</evidence>
<dbReference type="GeneID" id="59164771"/>
<dbReference type="Proteomes" id="UP000630135">
    <property type="component" value="Unassembled WGS sequence"/>
</dbReference>
<gene>
    <name evidence="3" type="ORF">GCM10008021_11100</name>
    <name evidence="2" type="ORF">GCM10010914_15920</name>
</gene>
<evidence type="ECO:0000313" key="4">
    <source>
        <dbReference type="Proteomes" id="UP000630135"/>
    </source>
</evidence>
<proteinExistence type="predicted"/>